<comment type="caution">
    <text evidence="2">The sequence shown here is derived from an EMBL/GenBank/DDBJ whole genome shotgun (WGS) entry which is preliminary data.</text>
</comment>
<accession>A0ABR1BBK7</accession>
<reference evidence="2 3" key="1">
    <citation type="submission" date="2023-09" db="EMBL/GenBank/DDBJ databases">
        <title>Genomes of two closely related lineages of the louse Polyplax serrata with different host specificities.</title>
        <authorList>
            <person name="Martinu J."/>
            <person name="Tarabai H."/>
            <person name="Stefka J."/>
            <person name="Hypsa V."/>
        </authorList>
    </citation>
    <scope>NUCLEOTIDE SEQUENCE [LARGE SCALE GENOMIC DNA]</scope>
    <source>
        <strain evidence="2">98ZLc_SE</strain>
    </source>
</reference>
<evidence type="ECO:0000256" key="1">
    <source>
        <dbReference type="SAM" id="MobiDB-lite"/>
    </source>
</evidence>
<evidence type="ECO:0000313" key="2">
    <source>
        <dbReference type="EMBL" id="KAK6640174.1"/>
    </source>
</evidence>
<feature type="compositionally biased region" description="Basic and acidic residues" evidence="1">
    <location>
        <begin position="15"/>
        <end position="24"/>
    </location>
</feature>
<organism evidence="2 3">
    <name type="scientific">Polyplax serrata</name>
    <name type="common">Common mouse louse</name>
    <dbReference type="NCBI Taxonomy" id="468196"/>
    <lineage>
        <taxon>Eukaryota</taxon>
        <taxon>Metazoa</taxon>
        <taxon>Ecdysozoa</taxon>
        <taxon>Arthropoda</taxon>
        <taxon>Hexapoda</taxon>
        <taxon>Insecta</taxon>
        <taxon>Pterygota</taxon>
        <taxon>Neoptera</taxon>
        <taxon>Paraneoptera</taxon>
        <taxon>Psocodea</taxon>
        <taxon>Troctomorpha</taxon>
        <taxon>Phthiraptera</taxon>
        <taxon>Anoplura</taxon>
        <taxon>Polyplacidae</taxon>
        <taxon>Polyplax</taxon>
    </lineage>
</organism>
<dbReference type="EMBL" id="JAWJWF010000001">
    <property type="protein sequence ID" value="KAK6640174.1"/>
    <property type="molecule type" value="Genomic_DNA"/>
</dbReference>
<evidence type="ECO:0000313" key="3">
    <source>
        <dbReference type="Proteomes" id="UP001359485"/>
    </source>
</evidence>
<feature type="compositionally biased region" description="Basic and acidic residues" evidence="1">
    <location>
        <begin position="33"/>
        <end position="42"/>
    </location>
</feature>
<protein>
    <submittedName>
        <fullName evidence="2">Uncharacterized protein</fullName>
    </submittedName>
</protein>
<feature type="compositionally biased region" description="Basic residues" evidence="1">
    <location>
        <begin position="1"/>
        <end position="14"/>
    </location>
</feature>
<keyword evidence="3" id="KW-1185">Reference proteome</keyword>
<feature type="compositionally biased region" description="Low complexity" evidence="1">
    <location>
        <begin position="59"/>
        <end position="73"/>
    </location>
</feature>
<dbReference type="Proteomes" id="UP001359485">
    <property type="component" value="Unassembled WGS sequence"/>
</dbReference>
<proteinExistence type="predicted"/>
<name>A0ABR1BBK7_POLSC</name>
<feature type="region of interest" description="Disordered" evidence="1">
    <location>
        <begin position="1"/>
        <end position="73"/>
    </location>
</feature>
<sequence>MRVMTSRKLKRQVAKNREKILFKQEEEESGNGKGKDERKKESNLSLCGDPNGEHPNEVSKGTKSAATSAKAKT</sequence>
<gene>
    <name evidence="2" type="ORF">RUM44_011860</name>
</gene>